<keyword evidence="5 6" id="KW-0482">Metalloprotease</keyword>
<dbReference type="PROSITE" id="PS51257">
    <property type="entry name" value="PROKAR_LIPOPROTEIN"/>
    <property type="match status" value="1"/>
</dbReference>
<gene>
    <name evidence="9" type="ORF">ENO34_03435</name>
</gene>
<dbReference type="PANTHER" id="PTHR22726:SF1">
    <property type="entry name" value="METALLOENDOPEPTIDASE OMA1, MITOCHONDRIAL"/>
    <property type="match status" value="1"/>
</dbReference>
<evidence type="ECO:0000256" key="2">
    <source>
        <dbReference type="ARBA" id="ARBA00022723"/>
    </source>
</evidence>
<dbReference type="GO" id="GO:0051603">
    <property type="term" value="P:proteolysis involved in protein catabolic process"/>
    <property type="evidence" value="ECO:0007669"/>
    <property type="project" value="TreeGrafter"/>
</dbReference>
<dbReference type="CDD" id="cd07333">
    <property type="entry name" value="M48C_bepA_like"/>
    <property type="match status" value="1"/>
</dbReference>
<dbReference type="GO" id="GO:0016020">
    <property type="term" value="C:membrane"/>
    <property type="evidence" value="ECO:0007669"/>
    <property type="project" value="TreeGrafter"/>
</dbReference>
<evidence type="ECO:0000256" key="3">
    <source>
        <dbReference type="ARBA" id="ARBA00022801"/>
    </source>
</evidence>
<dbReference type="EMBL" id="DSFC01000197">
    <property type="protein sequence ID" value="HEV09437.1"/>
    <property type="molecule type" value="Genomic_DNA"/>
</dbReference>
<feature type="non-terminal residue" evidence="9">
    <location>
        <position position="259"/>
    </location>
</feature>
<dbReference type="Pfam" id="PF01435">
    <property type="entry name" value="Peptidase_M48"/>
    <property type="match status" value="1"/>
</dbReference>
<evidence type="ECO:0000256" key="6">
    <source>
        <dbReference type="RuleBase" id="RU003983"/>
    </source>
</evidence>
<protein>
    <submittedName>
        <fullName evidence="9">Peptidase M48</fullName>
    </submittedName>
</protein>
<evidence type="ECO:0000256" key="5">
    <source>
        <dbReference type="ARBA" id="ARBA00023049"/>
    </source>
</evidence>
<keyword evidence="1 6" id="KW-0645">Protease</keyword>
<comment type="cofactor">
    <cofactor evidence="6">
        <name>Zn(2+)</name>
        <dbReference type="ChEBI" id="CHEBI:29105"/>
    </cofactor>
    <text evidence="6">Binds 1 zinc ion per subunit.</text>
</comment>
<feature type="domain" description="Peptidase M48" evidence="8">
    <location>
        <begin position="60"/>
        <end position="241"/>
    </location>
</feature>
<feature type="chain" id="PRO_5032493811" evidence="7">
    <location>
        <begin position="20"/>
        <end position="259"/>
    </location>
</feature>
<evidence type="ECO:0000313" key="9">
    <source>
        <dbReference type="EMBL" id="HEV09437.1"/>
    </source>
</evidence>
<dbReference type="AlphaFoldDB" id="A0A832DEP0"/>
<evidence type="ECO:0000256" key="4">
    <source>
        <dbReference type="ARBA" id="ARBA00022833"/>
    </source>
</evidence>
<dbReference type="GO" id="GO:0004222">
    <property type="term" value="F:metalloendopeptidase activity"/>
    <property type="evidence" value="ECO:0007669"/>
    <property type="project" value="InterPro"/>
</dbReference>
<keyword evidence="7" id="KW-0732">Signal</keyword>
<feature type="signal peptide" evidence="7">
    <location>
        <begin position="1"/>
        <end position="19"/>
    </location>
</feature>
<accession>A0A832DEP0</accession>
<dbReference type="GO" id="GO:0046872">
    <property type="term" value="F:metal ion binding"/>
    <property type="evidence" value="ECO:0007669"/>
    <property type="project" value="UniProtKB-KW"/>
</dbReference>
<comment type="similarity">
    <text evidence="6">Belongs to the peptidase M48 family.</text>
</comment>
<keyword evidence="2" id="KW-0479">Metal-binding</keyword>
<dbReference type="Gene3D" id="3.30.2010.10">
    <property type="entry name" value="Metalloproteases ('zincins'), catalytic domain"/>
    <property type="match status" value="1"/>
</dbReference>
<dbReference type="Proteomes" id="UP000885621">
    <property type="component" value="Unassembled WGS sequence"/>
</dbReference>
<proteinExistence type="inferred from homology"/>
<evidence type="ECO:0000256" key="7">
    <source>
        <dbReference type="SAM" id="SignalP"/>
    </source>
</evidence>
<comment type="caution">
    <text evidence="9">The sequence shown here is derived from an EMBL/GenBank/DDBJ whole genome shotgun (WGS) entry which is preliminary data.</text>
</comment>
<dbReference type="InterPro" id="IPR051156">
    <property type="entry name" value="Mito/Outer_Membr_Metalloprot"/>
</dbReference>
<keyword evidence="3 6" id="KW-0378">Hydrolase</keyword>
<evidence type="ECO:0000259" key="8">
    <source>
        <dbReference type="Pfam" id="PF01435"/>
    </source>
</evidence>
<name>A0A832DEP0_9AQUI</name>
<keyword evidence="4 6" id="KW-0862">Zinc</keyword>
<sequence length="259" mass="29079">MRKIWIFLIAVFFISLSCATVQDPLTGKPTLTLLSTEQEIQIGQKVVPQAINQNGGLYPDQEVQSYIRNLGYKIAAHSPRKVDYQFYLVNSKEINAFALPGGPVFVNRGLILILDNESELAGVMAHEIGHITARHHAKFLEKTYGMNLLLNILAVVTSNSQYQQAILQLAQVSAGLLQLKYSRDQESEADALGVRFAYEAGYDPRGLITTFEKFKAMEKVNTPSLLLTHPLPEDRIKNVAYLIQTKYPEKLLLKKDSEE</sequence>
<dbReference type="PANTHER" id="PTHR22726">
    <property type="entry name" value="METALLOENDOPEPTIDASE OMA1"/>
    <property type="match status" value="1"/>
</dbReference>
<evidence type="ECO:0000256" key="1">
    <source>
        <dbReference type="ARBA" id="ARBA00022670"/>
    </source>
</evidence>
<organism evidence="9">
    <name type="scientific">Sulfurihydrogenibium azorense</name>
    <dbReference type="NCBI Taxonomy" id="309806"/>
    <lineage>
        <taxon>Bacteria</taxon>
        <taxon>Pseudomonadati</taxon>
        <taxon>Aquificota</taxon>
        <taxon>Aquificia</taxon>
        <taxon>Aquificales</taxon>
        <taxon>Hydrogenothermaceae</taxon>
        <taxon>Sulfurihydrogenibium</taxon>
    </lineage>
</organism>
<reference evidence="9" key="1">
    <citation type="journal article" date="2020" name="mSystems">
        <title>Genome- and Community-Level Interaction Insights into Carbon Utilization and Element Cycling Functions of Hydrothermarchaeota in Hydrothermal Sediment.</title>
        <authorList>
            <person name="Zhou Z."/>
            <person name="Liu Y."/>
            <person name="Xu W."/>
            <person name="Pan J."/>
            <person name="Luo Z.H."/>
            <person name="Li M."/>
        </authorList>
    </citation>
    <scope>NUCLEOTIDE SEQUENCE [LARGE SCALE GENOMIC DNA]</scope>
    <source>
        <strain evidence="9">SpSt-1257</strain>
    </source>
</reference>
<dbReference type="InterPro" id="IPR001915">
    <property type="entry name" value="Peptidase_M48"/>
</dbReference>